<evidence type="ECO:0000256" key="2">
    <source>
        <dbReference type="ARBA" id="ARBA00022840"/>
    </source>
</evidence>
<organism evidence="5 6">
    <name type="scientific">secondary endosymbiont of Heteropsylla cubana</name>
    <dbReference type="NCBI Taxonomy" id="134287"/>
    <lineage>
        <taxon>Bacteria</taxon>
        <taxon>Pseudomonadati</taxon>
        <taxon>Pseudomonadota</taxon>
        <taxon>Gammaproteobacteria</taxon>
        <taxon>Enterobacterales</taxon>
        <taxon>Enterobacteriaceae</taxon>
        <taxon>aphid secondary symbionts</taxon>
    </lineage>
</organism>
<keyword evidence="1" id="KW-0547">Nucleotide-binding</keyword>
<dbReference type="EMBL" id="CP003547">
    <property type="protein sequence ID" value="AFP85658.1"/>
    <property type="molecule type" value="Genomic_DNA"/>
</dbReference>
<evidence type="ECO:0000313" key="5">
    <source>
        <dbReference type="EMBL" id="AFP85658.1"/>
    </source>
</evidence>
<feature type="domain" description="DNA mismatch repair proteins mutS family" evidence="4">
    <location>
        <begin position="49"/>
        <end position="88"/>
    </location>
</feature>
<evidence type="ECO:0000259" key="4">
    <source>
        <dbReference type="Pfam" id="PF00488"/>
    </source>
</evidence>
<keyword evidence="6" id="KW-1185">Reference proteome</keyword>
<evidence type="ECO:0000313" key="6">
    <source>
        <dbReference type="Proteomes" id="UP000003937"/>
    </source>
</evidence>
<dbReference type="Gene3D" id="3.40.50.300">
    <property type="entry name" value="P-loop containing nucleotide triphosphate hydrolases"/>
    <property type="match status" value="1"/>
</dbReference>
<proteinExistence type="predicted"/>
<dbReference type="AlphaFoldDB" id="J3YT94"/>
<reference evidence="5 6" key="1">
    <citation type="journal article" date="2012" name="Mol. Biol. Evol.">
        <title>Genome reduction and co-evolution between the primary and secondary bacterial symbionts of psyllids.</title>
        <authorList>
            <person name="Sloan D.B."/>
            <person name="Moran N.A."/>
        </authorList>
    </citation>
    <scope>NUCLEOTIDE SEQUENCE [LARGE SCALE GENOMIC DNA]</scope>
    <source>
        <strain evidence="5">Hcub_S</strain>
    </source>
</reference>
<evidence type="ECO:0000256" key="3">
    <source>
        <dbReference type="ARBA" id="ARBA00023125"/>
    </source>
</evidence>
<dbReference type="GO" id="GO:0030983">
    <property type="term" value="F:mismatched DNA binding"/>
    <property type="evidence" value="ECO:0007669"/>
    <property type="project" value="InterPro"/>
</dbReference>
<protein>
    <submittedName>
        <fullName evidence="5">Mismatch repair ATPase (MutS family)</fullName>
    </submittedName>
</protein>
<dbReference type="GO" id="GO:0006298">
    <property type="term" value="P:mismatch repair"/>
    <property type="evidence" value="ECO:0007669"/>
    <property type="project" value="InterPro"/>
</dbReference>
<dbReference type="Proteomes" id="UP000003937">
    <property type="component" value="Chromosome"/>
</dbReference>
<keyword evidence="2" id="KW-0067">ATP-binding</keyword>
<dbReference type="InterPro" id="IPR027417">
    <property type="entry name" value="P-loop_NTPase"/>
</dbReference>
<dbReference type="KEGG" id="sehc:A35E_00361"/>
<evidence type="ECO:0000256" key="1">
    <source>
        <dbReference type="ARBA" id="ARBA00022741"/>
    </source>
</evidence>
<dbReference type="GO" id="GO:0005524">
    <property type="term" value="F:ATP binding"/>
    <property type="evidence" value="ECO:0007669"/>
    <property type="project" value="UniProtKB-KW"/>
</dbReference>
<dbReference type="Pfam" id="PF00488">
    <property type="entry name" value="MutS_V"/>
    <property type="match status" value="1"/>
</dbReference>
<dbReference type="SUPFAM" id="SSF52540">
    <property type="entry name" value="P-loop containing nucleoside triphosphate hydrolases"/>
    <property type="match status" value="1"/>
</dbReference>
<name>J3YT94_9ENTR</name>
<accession>J3YT94</accession>
<dbReference type="HOGENOM" id="CLU_2467248_0_0_6"/>
<gene>
    <name evidence="5" type="ORF">A35E_00361</name>
</gene>
<sequence length="88" mass="9975">MNYVCPTIVSNPGIHIKKWSPSSCGKIFNNTFYTQSIVFIRYATYVYFISSPNINGKSTYVRQIVLIVILAYIESFIPADEESIGLID</sequence>
<keyword evidence="3" id="KW-0238">DNA-binding</keyword>
<dbReference type="InterPro" id="IPR000432">
    <property type="entry name" value="DNA_mismatch_repair_MutS_C"/>
</dbReference>
<dbReference type="STRING" id="134287.A35E_00361"/>